<name>A0A0M4G988_9BACI</name>
<dbReference type="STRING" id="1441095.AM592_10000"/>
<dbReference type="RefSeq" id="WP_053603676.1">
    <property type="nucleotide sequence ID" value="NZ_CP012600.1"/>
</dbReference>
<evidence type="ECO:0000313" key="1">
    <source>
        <dbReference type="EMBL" id="ALC81903.1"/>
    </source>
</evidence>
<gene>
    <name evidence="1" type="ORF">AM592_10000</name>
</gene>
<dbReference type="EMBL" id="CP012600">
    <property type="protein sequence ID" value="ALC81903.1"/>
    <property type="molecule type" value="Genomic_DNA"/>
</dbReference>
<protein>
    <submittedName>
        <fullName evidence="1">Uncharacterized protein</fullName>
    </submittedName>
</protein>
<dbReference type="Proteomes" id="UP000067625">
    <property type="component" value="Chromosome"/>
</dbReference>
<accession>A0A0M4G988</accession>
<sequence length="67" mass="8218">MMSEKKKFPKKYLSYFIKTQVYFLEKNIAYLEQVKEKLQGSDDQKKYKNYSKVLRNLLKEQMKELSK</sequence>
<dbReference type="PATRIC" id="fig|1441095.3.peg.2201"/>
<proteinExistence type="predicted"/>
<reference evidence="1 2" key="2">
    <citation type="journal article" date="2016" name="Int. J. Syst. Evol. Microbiol.">
        <title>Bacillus gobiensis sp. nov., isolated from a soil sample.</title>
        <authorList>
            <person name="Liu B."/>
            <person name="Liu G.H."/>
            <person name="Cetin S."/>
            <person name="Schumann P."/>
            <person name="Pan Z.Z."/>
            <person name="Chen Q.Q."/>
        </authorList>
    </citation>
    <scope>NUCLEOTIDE SEQUENCE [LARGE SCALE GENOMIC DNA]</scope>
    <source>
        <strain evidence="1 2">FJAT-4402</strain>
    </source>
</reference>
<evidence type="ECO:0000313" key="2">
    <source>
        <dbReference type="Proteomes" id="UP000067625"/>
    </source>
</evidence>
<dbReference type="AlphaFoldDB" id="A0A0M4G988"/>
<keyword evidence="2" id="KW-1185">Reference proteome</keyword>
<organism evidence="1 2">
    <name type="scientific">Bacillus gobiensis</name>
    <dbReference type="NCBI Taxonomy" id="1441095"/>
    <lineage>
        <taxon>Bacteria</taxon>
        <taxon>Bacillati</taxon>
        <taxon>Bacillota</taxon>
        <taxon>Bacilli</taxon>
        <taxon>Bacillales</taxon>
        <taxon>Bacillaceae</taxon>
        <taxon>Bacillus</taxon>
    </lineage>
</organism>
<reference evidence="2" key="1">
    <citation type="submission" date="2015-08" db="EMBL/GenBank/DDBJ databases">
        <title>Genome sequencing project for genomic taxonomy and phylogenomics of Bacillus-like bacteria.</title>
        <authorList>
            <person name="Liu B."/>
            <person name="Wang J."/>
            <person name="Zhu Y."/>
            <person name="Liu G."/>
            <person name="Chen Q."/>
            <person name="Chen Z."/>
            <person name="Lan J."/>
            <person name="Che J."/>
            <person name="Ge C."/>
            <person name="Shi H."/>
            <person name="Pan Z."/>
            <person name="Liu X."/>
        </authorList>
    </citation>
    <scope>NUCLEOTIDE SEQUENCE [LARGE SCALE GENOMIC DNA]</scope>
    <source>
        <strain evidence="2">FJAT-4402</strain>
    </source>
</reference>